<reference evidence="5 6" key="1">
    <citation type="submission" date="2020-05" db="EMBL/GenBank/DDBJ databases">
        <title>Genome Sequencing of Type Strains.</title>
        <authorList>
            <person name="Lemaire J.F."/>
            <person name="Inderbitzin P."/>
            <person name="Gregorio O.A."/>
            <person name="Collins S.B."/>
            <person name="Wespe N."/>
            <person name="Knight-Connoni V."/>
        </authorList>
    </citation>
    <scope>NUCLEOTIDE SEQUENCE [LARGE SCALE GENOMIC DNA]</scope>
    <source>
        <strain evidence="5 6">LMG 21957</strain>
    </source>
</reference>
<name>A0A7Y6BXC3_9BACL</name>
<comment type="catalytic activity">
    <reaction evidence="1">
        <text>3',5'-cyclic CMP + H2O = CMP + H(+)</text>
        <dbReference type="Rhea" id="RHEA:72675"/>
        <dbReference type="ChEBI" id="CHEBI:15377"/>
        <dbReference type="ChEBI" id="CHEBI:15378"/>
        <dbReference type="ChEBI" id="CHEBI:58003"/>
        <dbReference type="ChEBI" id="CHEBI:60377"/>
    </reaction>
    <physiologicalReaction direction="left-to-right" evidence="1">
        <dbReference type="Rhea" id="RHEA:72676"/>
    </physiologicalReaction>
</comment>
<dbReference type="RefSeq" id="WP_175396394.1">
    <property type="nucleotide sequence ID" value="NZ_JABMCB010000185.1"/>
</dbReference>
<dbReference type="GO" id="GO:0070290">
    <property type="term" value="F:N-acylphosphatidylethanolamine-specific phospholipase D activity"/>
    <property type="evidence" value="ECO:0007669"/>
    <property type="project" value="InterPro"/>
</dbReference>
<proteinExistence type="predicted"/>
<accession>A0A7Y6BXC3</accession>
<keyword evidence="6" id="KW-1185">Reference proteome</keyword>
<dbReference type="Pfam" id="PF12706">
    <property type="entry name" value="Lactamase_B_2"/>
    <property type="match status" value="1"/>
</dbReference>
<sequence>MKKYENQIPTSMGMNLKAMLSMLRDSLKGSQERRPVSNIPMVKSEFAQTLNPADDPQVTWFGHSAFLLELEGYRLLFDPMLGHRPSPVSWAGTKRYTTDLPIEPEDLPAIDAIILSHDHYDHLDYSSIRKLKDKTEQFIVPIGVRRRLIQMGVSSDKITEHGWWDELRFKGLTLASTPARHFSGRGLFDRNSTLWCSWVIAGQKTRVFFSGDSGYGPHFKEIGEKYGPFHLTLMECGQYDERWANIHMMPEETVQAHLDVRGQLLIPIHWGAFTLAYHAWNDPVERISQAARSSNVDIATPKIGEQVRIHTGEYPTEPWWRSGKR</sequence>
<evidence type="ECO:0000256" key="1">
    <source>
        <dbReference type="ARBA" id="ARBA00034221"/>
    </source>
</evidence>
<dbReference type="SUPFAM" id="SSF56281">
    <property type="entry name" value="Metallo-hydrolase/oxidoreductase"/>
    <property type="match status" value="1"/>
</dbReference>
<keyword evidence="5" id="KW-0378">Hydrolase</keyword>
<protein>
    <submittedName>
        <fullName evidence="5">MBL fold metallo-hydrolase</fullName>
    </submittedName>
</protein>
<comment type="function">
    <text evidence="2">Counteracts the endogenous Pycsar antiviral defense system. Phosphodiesterase that enables metal-dependent hydrolysis of host cyclic nucleotide Pycsar defense signals such as cCMP and cUMP.</text>
</comment>
<dbReference type="GO" id="GO:0005737">
    <property type="term" value="C:cytoplasm"/>
    <property type="evidence" value="ECO:0007669"/>
    <property type="project" value="TreeGrafter"/>
</dbReference>
<gene>
    <name evidence="5" type="ORF">HP552_15955</name>
</gene>
<evidence type="ECO:0000313" key="6">
    <source>
        <dbReference type="Proteomes" id="UP000526125"/>
    </source>
</evidence>
<dbReference type="PIRSF" id="PIRSF038896">
    <property type="entry name" value="NAPE-PLD"/>
    <property type="match status" value="1"/>
</dbReference>
<dbReference type="PANTHER" id="PTHR15032">
    <property type="entry name" value="N-ACYL-PHOSPHATIDYLETHANOLAMINE-HYDROLYZING PHOSPHOLIPASE D"/>
    <property type="match status" value="1"/>
</dbReference>
<dbReference type="InterPro" id="IPR001279">
    <property type="entry name" value="Metallo-B-lactamas"/>
</dbReference>
<dbReference type="EMBL" id="JABMCB010000185">
    <property type="protein sequence ID" value="NUU76722.1"/>
    <property type="molecule type" value="Genomic_DNA"/>
</dbReference>
<dbReference type="GO" id="GO:0008270">
    <property type="term" value="F:zinc ion binding"/>
    <property type="evidence" value="ECO:0007669"/>
    <property type="project" value="InterPro"/>
</dbReference>
<dbReference type="InterPro" id="IPR036866">
    <property type="entry name" value="RibonucZ/Hydroxyglut_hydro"/>
</dbReference>
<comment type="caution">
    <text evidence="5">The sequence shown here is derived from an EMBL/GenBank/DDBJ whole genome shotgun (WGS) entry which is preliminary data.</text>
</comment>
<evidence type="ECO:0000259" key="4">
    <source>
        <dbReference type="Pfam" id="PF12706"/>
    </source>
</evidence>
<organism evidence="5 6">
    <name type="scientific">Paenibacillus xylanilyticus</name>
    <dbReference type="NCBI Taxonomy" id="248903"/>
    <lineage>
        <taxon>Bacteria</taxon>
        <taxon>Bacillati</taxon>
        <taxon>Bacillota</taxon>
        <taxon>Bacilli</taxon>
        <taxon>Bacillales</taxon>
        <taxon>Paenibacillaceae</taxon>
        <taxon>Paenibacillus</taxon>
    </lineage>
</organism>
<dbReference type="PANTHER" id="PTHR15032:SF4">
    <property type="entry name" value="N-ACYL-PHOSPHATIDYLETHANOLAMINE-HYDROLYZING PHOSPHOLIPASE D"/>
    <property type="match status" value="1"/>
</dbReference>
<evidence type="ECO:0000256" key="2">
    <source>
        <dbReference type="ARBA" id="ARBA00034301"/>
    </source>
</evidence>
<dbReference type="Proteomes" id="UP000526125">
    <property type="component" value="Unassembled WGS sequence"/>
</dbReference>
<dbReference type="Gene3D" id="3.60.15.10">
    <property type="entry name" value="Ribonuclease Z/Hydroxyacylglutathione hydrolase-like"/>
    <property type="match status" value="1"/>
</dbReference>
<feature type="domain" description="Metallo-beta-lactamase" evidence="4">
    <location>
        <begin position="74"/>
        <end position="270"/>
    </location>
</feature>
<evidence type="ECO:0000256" key="3">
    <source>
        <dbReference type="ARBA" id="ARBA00048505"/>
    </source>
</evidence>
<dbReference type="InterPro" id="IPR024884">
    <property type="entry name" value="NAPE-PLD"/>
</dbReference>
<comment type="catalytic activity">
    <reaction evidence="3">
        <text>3',5'-cyclic UMP + H2O = UMP + H(+)</text>
        <dbReference type="Rhea" id="RHEA:70575"/>
        <dbReference type="ChEBI" id="CHEBI:15377"/>
        <dbReference type="ChEBI" id="CHEBI:15378"/>
        <dbReference type="ChEBI" id="CHEBI:57865"/>
        <dbReference type="ChEBI" id="CHEBI:184387"/>
    </reaction>
    <physiologicalReaction direction="left-to-right" evidence="3">
        <dbReference type="Rhea" id="RHEA:70576"/>
    </physiologicalReaction>
</comment>
<dbReference type="AlphaFoldDB" id="A0A7Y6BXC3"/>
<evidence type="ECO:0000313" key="5">
    <source>
        <dbReference type="EMBL" id="NUU76722.1"/>
    </source>
</evidence>